<evidence type="ECO:0000313" key="2">
    <source>
        <dbReference type="EMBL" id="OXE51186.1"/>
    </source>
</evidence>
<name>A0A227KRT5_9BURK</name>
<dbReference type="Proteomes" id="UP000214610">
    <property type="component" value="Unassembled WGS sequence"/>
</dbReference>
<comment type="caution">
    <text evidence="2">The sequence shown here is derived from an EMBL/GenBank/DDBJ whole genome shotgun (WGS) entry which is preliminary data.</text>
</comment>
<proteinExistence type="predicted"/>
<feature type="domain" description="ATPase AAA-type core" evidence="1">
    <location>
        <begin position="13"/>
        <end position="98"/>
    </location>
</feature>
<dbReference type="EMBL" id="NHMP01000001">
    <property type="protein sequence ID" value="OXE51186.1"/>
    <property type="molecule type" value="Genomic_DNA"/>
</dbReference>
<dbReference type="Pfam" id="PF13304">
    <property type="entry name" value="AAA_21"/>
    <property type="match status" value="1"/>
</dbReference>
<protein>
    <submittedName>
        <fullName evidence="2">ATP-binding protein</fullName>
    </submittedName>
</protein>
<keyword evidence="2" id="KW-0067">ATP-binding</keyword>
<dbReference type="PANTHER" id="PTHR40396">
    <property type="entry name" value="ATPASE-LIKE PROTEIN"/>
    <property type="match status" value="1"/>
</dbReference>
<dbReference type="GO" id="GO:0016887">
    <property type="term" value="F:ATP hydrolysis activity"/>
    <property type="evidence" value="ECO:0007669"/>
    <property type="project" value="InterPro"/>
</dbReference>
<dbReference type="InterPro" id="IPR003959">
    <property type="entry name" value="ATPase_AAA_core"/>
</dbReference>
<organism evidence="2 3">
    <name type="scientific">Turicimonas muris</name>
    <dbReference type="NCBI Taxonomy" id="1796652"/>
    <lineage>
        <taxon>Bacteria</taxon>
        <taxon>Pseudomonadati</taxon>
        <taxon>Pseudomonadota</taxon>
        <taxon>Betaproteobacteria</taxon>
        <taxon>Burkholderiales</taxon>
        <taxon>Sutterellaceae</taxon>
        <taxon>Turicimonas</taxon>
    </lineage>
</organism>
<gene>
    <name evidence="2" type="ORF">ADH67_02520</name>
</gene>
<keyword evidence="2" id="KW-0547">Nucleotide-binding</keyword>
<dbReference type="GeneID" id="78363393"/>
<dbReference type="PANTHER" id="PTHR40396:SF1">
    <property type="entry name" value="ATPASE AAA-TYPE CORE DOMAIN-CONTAINING PROTEIN"/>
    <property type="match status" value="1"/>
</dbReference>
<keyword evidence="3" id="KW-1185">Reference proteome</keyword>
<reference evidence="3" key="1">
    <citation type="submission" date="2017-05" db="EMBL/GenBank/DDBJ databases">
        <title>Improved OligoMM genomes.</title>
        <authorList>
            <person name="Garzetti D."/>
        </authorList>
    </citation>
    <scope>NUCLEOTIDE SEQUENCE [LARGE SCALE GENOMIC DNA]</scope>
    <source>
        <strain evidence="3">YL45</strain>
    </source>
</reference>
<evidence type="ECO:0000259" key="1">
    <source>
        <dbReference type="Pfam" id="PF13304"/>
    </source>
</evidence>
<evidence type="ECO:0000313" key="3">
    <source>
        <dbReference type="Proteomes" id="UP000214610"/>
    </source>
</evidence>
<dbReference type="RefSeq" id="WP_066591319.1">
    <property type="nucleotide sequence ID" value="NZ_CAPFQK010000004.1"/>
</dbReference>
<sequence>MPESKQRNYFALHKNCRGEEELFSFTDESAGTKRLFNLINMLDKSNPSDDSITFVIDDIDRSLHTKLTSSLIAQFLEGCDELSRKQLIFTAHDVQLVNEDLLRRDEFWICDRASDGSTTLYPVTDFKGLGAERPSKKLFARKVWRFAEFNSILHPT</sequence>
<dbReference type="AlphaFoldDB" id="A0A227KRT5"/>
<dbReference type="GO" id="GO:0005524">
    <property type="term" value="F:ATP binding"/>
    <property type="evidence" value="ECO:0007669"/>
    <property type="project" value="UniProtKB-KW"/>
</dbReference>
<accession>A0A227KRT5</accession>